<dbReference type="PANTHER" id="PTHR13794:SF58">
    <property type="entry name" value="MITOCHONDRIAL ENOLASE SUPERFAMILY MEMBER 1"/>
    <property type="match status" value="1"/>
</dbReference>
<dbReference type="GO" id="GO:0016052">
    <property type="term" value="P:carbohydrate catabolic process"/>
    <property type="evidence" value="ECO:0007669"/>
    <property type="project" value="TreeGrafter"/>
</dbReference>
<dbReference type="GO" id="GO:0000287">
    <property type="term" value="F:magnesium ion binding"/>
    <property type="evidence" value="ECO:0007669"/>
    <property type="project" value="TreeGrafter"/>
</dbReference>
<gene>
    <name evidence="5" type="ORF">UFOPK3256_01361</name>
</gene>
<organism evidence="5">
    <name type="scientific">freshwater metagenome</name>
    <dbReference type="NCBI Taxonomy" id="449393"/>
    <lineage>
        <taxon>unclassified sequences</taxon>
        <taxon>metagenomes</taxon>
        <taxon>ecological metagenomes</taxon>
    </lineage>
</organism>
<name>A0A6J7BGX7_9ZZZZ</name>
<keyword evidence="2" id="KW-0479">Metal-binding</keyword>
<dbReference type="AlphaFoldDB" id="A0A6J7BGX7"/>
<dbReference type="GO" id="GO:0016836">
    <property type="term" value="F:hydro-lyase activity"/>
    <property type="evidence" value="ECO:0007669"/>
    <property type="project" value="TreeGrafter"/>
</dbReference>
<evidence type="ECO:0000256" key="2">
    <source>
        <dbReference type="ARBA" id="ARBA00022723"/>
    </source>
</evidence>
<evidence type="ECO:0000259" key="4">
    <source>
        <dbReference type="Pfam" id="PF13378"/>
    </source>
</evidence>
<protein>
    <submittedName>
        <fullName evidence="5">Unannotated protein</fullName>
    </submittedName>
</protein>
<dbReference type="SUPFAM" id="SSF51604">
    <property type="entry name" value="Enolase C-terminal domain-like"/>
    <property type="match status" value="1"/>
</dbReference>
<dbReference type="EMBL" id="CAFAZW010000032">
    <property type="protein sequence ID" value="CAB4844732.1"/>
    <property type="molecule type" value="Genomic_DNA"/>
</dbReference>
<dbReference type="InterPro" id="IPR029065">
    <property type="entry name" value="Enolase_C-like"/>
</dbReference>
<dbReference type="InterPro" id="IPR036849">
    <property type="entry name" value="Enolase-like_C_sf"/>
</dbReference>
<keyword evidence="3" id="KW-0460">Magnesium</keyword>
<sequence>MQIDATRVAGVNENIANILMAAKYSVPVCPHAGGVGLCEMVQHFAMFDAVAVTGHHPGRIVEFVDHLHEHFVVPTDIKNGSYIAPLQPGAGAEMHQVSIDTYQFPSGSYWKNGA</sequence>
<evidence type="ECO:0000256" key="3">
    <source>
        <dbReference type="ARBA" id="ARBA00022842"/>
    </source>
</evidence>
<evidence type="ECO:0000313" key="5">
    <source>
        <dbReference type="EMBL" id="CAB4844732.1"/>
    </source>
</evidence>
<dbReference type="PANTHER" id="PTHR13794">
    <property type="entry name" value="ENOLASE SUPERFAMILY, MANDELATE RACEMASE"/>
    <property type="match status" value="1"/>
</dbReference>
<reference evidence="5" key="1">
    <citation type="submission" date="2020-05" db="EMBL/GenBank/DDBJ databases">
        <authorList>
            <person name="Chiriac C."/>
            <person name="Salcher M."/>
            <person name="Ghai R."/>
            <person name="Kavagutti S V."/>
        </authorList>
    </citation>
    <scope>NUCLEOTIDE SEQUENCE</scope>
</reference>
<proteinExistence type="predicted"/>
<dbReference type="Gene3D" id="3.20.20.120">
    <property type="entry name" value="Enolase-like C-terminal domain"/>
    <property type="match status" value="1"/>
</dbReference>
<feature type="domain" description="Enolase C-terminal" evidence="4">
    <location>
        <begin position="2"/>
        <end position="95"/>
    </location>
</feature>
<dbReference type="InterPro" id="IPR046945">
    <property type="entry name" value="RHMD-like"/>
</dbReference>
<dbReference type="Pfam" id="PF13378">
    <property type="entry name" value="MR_MLE_C"/>
    <property type="match status" value="1"/>
</dbReference>
<comment type="cofactor">
    <cofactor evidence="1">
        <name>Mg(2+)</name>
        <dbReference type="ChEBI" id="CHEBI:18420"/>
    </cofactor>
</comment>
<accession>A0A6J7BGX7</accession>
<evidence type="ECO:0000256" key="1">
    <source>
        <dbReference type="ARBA" id="ARBA00001946"/>
    </source>
</evidence>